<feature type="chain" id="PRO_5012662021" description="Penicillin-binding protein activator" evidence="2">
    <location>
        <begin position="24"/>
        <end position="314"/>
    </location>
</feature>
<reference evidence="3 4" key="1">
    <citation type="submission" date="2017-02" db="EMBL/GenBank/DDBJ databases">
        <title>Acinetobacter sp. ANC 4945, whole genome shotgun sequencing project.</title>
        <authorList>
            <person name="Radolfova-Krizova L."/>
            <person name="Al Atrouni A."/>
            <person name="Nemec A."/>
        </authorList>
    </citation>
    <scope>NUCLEOTIDE SEQUENCE [LARGE SCALE GENOMIC DNA]</scope>
    <source>
        <strain evidence="3 4">ANC 4945</strain>
    </source>
</reference>
<dbReference type="InterPro" id="IPR007443">
    <property type="entry name" value="LpoA"/>
</dbReference>
<keyword evidence="4" id="KW-1185">Reference proteome</keyword>
<protein>
    <recommendedName>
        <fullName evidence="5">Penicillin-binding protein activator</fullName>
    </recommendedName>
</protein>
<dbReference type="RefSeq" id="WP_078189167.1">
    <property type="nucleotide sequence ID" value="NZ_JAMCOZ010000015.1"/>
</dbReference>
<keyword evidence="1" id="KW-0472">Membrane</keyword>
<dbReference type="Proteomes" id="UP000191160">
    <property type="component" value="Unassembled WGS sequence"/>
</dbReference>
<dbReference type="GO" id="GO:0031241">
    <property type="term" value="C:periplasmic side of cell outer membrane"/>
    <property type="evidence" value="ECO:0007669"/>
    <property type="project" value="TreeGrafter"/>
</dbReference>
<dbReference type="InterPro" id="IPR028082">
    <property type="entry name" value="Peripla_BP_I"/>
</dbReference>
<dbReference type="Gene3D" id="3.40.50.2300">
    <property type="match status" value="2"/>
</dbReference>
<proteinExistence type="predicted"/>
<evidence type="ECO:0000313" key="4">
    <source>
        <dbReference type="Proteomes" id="UP000191160"/>
    </source>
</evidence>
<dbReference type="EMBL" id="MVKX01000001">
    <property type="protein sequence ID" value="OOV85696.1"/>
    <property type="molecule type" value="Genomic_DNA"/>
</dbReference>
<dbReference type="AlphaFoldDB" id="A0A1T1H7E4"/>
<organism evidence="3 4">
    <name type="scientific">Acinetobacter amyesii</name>
    <dbReference type="NCBI Taxonomy" id="2942470"/>
    <lineage>
        <taxon>Bacteria</taxon>
        <taxon>Pseudomonadati</taxon>
        <taxon>Pseudomonadota</taxon>
        <taxon>Gammaproteobacteria</taxon>
        <taxon>Moraxellales</taxon>
        <taxon>Moraxellaceae</taxon>
        <taxon>Acinetobacter</taxon>
    </lineage>
</organism>
<dbReference type="PANTHER" id="PTHR38038">
    <property type="entry name" value="PENICILLIN-BINDING PROTEIN ACTIVATOR LPOA"/>
    <property type="match status" value="1"/>
</dbReference>
<dbReference type="Pfam" id="PF04348">
    <property type="entry name" value="LppC"/>
    <property type="match status" value="1"/>
</dbReference>
<gene>
    <name evidence="3" type="ORF">B1202_03435</name>
</gene>
<evidence type="ECO:0000256" key="2">
    <source>
        <dbReference type="SAM" id="SignalP"/>
    </source>
</evidence>
<accession>A0A1T1H7E4</accession>
<dbReference type="SUPFAM" id="SSF53822">
    <property type="entry name" value="Periplasmic binding protein-like I"/>
    <property type="match status" value="1"/>
</dbReference>
<comment type="caution">
    <text evidence="3">The sequence shown here is derived from an EMBL/GenBank/DDBJ whole genome shotgun (WGS) entry which is preliminary data.</text>
</comment>
<evidence type="ECO:0000313" key="3">
    <source>
        <dbReference type="EMBL" id="OOV85696.1"/>
    </source>
</evidence>
<name>A0A1T1H7E4_9GAMM</name>
<feature type="signal peptide" evidence="2">
    <location>
        <begin position="1"/>
        <end position="23"/>
    </location>
</feature>
<dbReference type="GO" id="GO:0030234">
    <property type="term" value="F:enzyme regulator activity"/>
    <property type="evidence" value="ECO:0007669"/>
    <property type="project" value="TreeGrafter"/>
</dbReference>
<evidence type="ECO:0000256" key="1">
    <source>
        <dbReference type="ARBA" id="ARBA00023136"/>
    </source>
</evidence>
<keyword evidence="2" id="KW-0732">Signal</keyword>
<evidence type="ECO:0008006" key="5">
    <source>
        <dbReference type="Google" id="ProtNLM"/>
    </source>
</evidence>
<dbReference type="GO" id="GO:0009252">
    <property type="term" value="P:peptidoglycan biosynthetic process"/>
    <property type="evidence" value="ECO:0007669"/>
    <property type="project" value="TreeGrafter"/>
</dbReference>
<sequence length="314" mass="35067">MLDNKNKILGLCLLSSLFTAAQADVLVILPESGPMARAASSIKQGFNSAYQSSDYKVPIKFVDSNQKQIAAILKQQVNKKTQLVIGPLARQDVEALVKAKPKVRVLALNETTSQIPNVWQYSLSKRDDALALQKVFEKDKLAQVLVLRQPATEAEHELLLMSLISQSSVPIQVVEQLPKKLDKNQGVLLLGNNEWLNSQKKLPKAKLYTVANAIEATKPIPVGLKFCDAPSLHDARWPDLIRAYEENPVDMPYQRLLAFGGDTWHIAKQYLQEPKLKSIEFQGRTGLIKISQNNIQRVPHCYERSKKGIVAISL</sequence>
<dbReference type="PANTHER" id="PTHR38038:SF1">
    <property type="entry name" value="PENICILLIN-BINDING PROTEIN ACTIVATOR LPOA"/>
    <property type="match status" value="1"/>
</dbReference>